<evidence type="ECO:0000256" key="1">
    <source>
        <dbReference type="PROSITE-ProRule" id="PRU00117"/>
    </source>
</evidence>
<accession>A0A0C3KM64</accession>
<sequence>MLRAASKSLARYSTIRRRPVYLNGLRLYSVDSSNHTPEAITSEDTQEPGPSDAAPPNSNDENSLTQSGKKTRRTRKLKPTGPPIQEQIISGSSFTQIQMESTSSEPTLDDLLALKPATLPDATRFGYPERYKKIYDKTLRIINRSFTEDQIHTFLAQLNPEIQSLPRTKSASISFLVQNNWNMSPPQGVSPKDRKPKPEEIILNPERLVVLLGKNGEGLRALATQLKVKIRPLPKRFGIEVTGRPEQITAVRSHLNQLRRRTTRRSVDLPLQSGVRHDLLQEISKRSGAYVQLEGAEKIEVSADSVAKHQRAARLINRACFDEADAKQIPLLINSNASLSPSAAEPDASAESYAAFPFLPSQTLPWTAGQPAFRVRRVGGLLSTAEESNSSDSSLQVWSGEGTQQNIKSVLLDGLPPLPKGYIRRIEGRTGHVLTSNRQSTGLFPPAPASENSLISFKEMVDQDTRTFVHSTSPSEIRSTSSQPKYRLVYQGGLSPMKIEGPPSIPRLRSQFVVEFTQPDGNAIAMKSRLGTLSRVDLACPDRALDMSFTAFDYKVLLLEDVPQSLKRFARKLPESFEKPEEIPPPDGLSSIVLGDTTYYLQSSSLVQVDTSVHEGDSREFTERTTDLDSRVTTASTLVKCVGLDTDAGWKTFVEQCNRAVTRPFYRPQAKFVPYRPTLVDE</sequence>
<protein>
    <recommendedName>
        <fullName evidence="3">K Homology domain-containing protein</fullName>
    </recommendedName>
</protein>
<keyword evidence="5" id="KW-1185">Reference proteome</keyword>
<feature type="region of interest" description="Disordered" evidence="2">
    <location>
        <begin position="33"/>
        <end position="106"/>
    </location>
</feature>
<dbReference type="AlphaFoldDB" id="A0A0C3KM64"/>
<dbReference type="HOGENOM" id="CLU_026388_0_0_1"/>
<reference evidence="4 5" key="1">
    <citation type="submission" date="2014-04" db="EMBL/GenBank/DDBJ databases">
        <authorList>
            <consortium name="DOE Joint Genome Institute"/>
            <person name="Kuo A."/>
            <person name="Girlanda M."/>
            <person name="Perotto S."/>
            <person name="Kohler A."/>
            <person name="Nagy L.G."/>
            <person name="Floudas D."/>
            <person name="Copeland A."/>
            <person name="Barry K.W."/>
            <person name="Cichocki N."/>
            <person name="Veneault-Fourrey C."/>
            <person name="LaButti K."/>
            <person name="Lindquist E.A."/>
            <person name="Lipzen A."/>
            <person name="Lundell T."/>
            <person name="Morin E."/>
            <person name="Murat C."/>
            <person name="Sun H."/>
            <person name="Tunlid A."/>
            <person name="Henrissat B."/>
            <person name="Grigoriev I.V."/>
            <person name="Hibbett D.S."/>
            <person name="Martin F."/>
            <person name="Nordberg H.P."/>
            <person name="Cantor M.N."/>
            <person name="Hua S.X."/>
        </authorList>
    </citation>
    <scope>NUCLEOTIDE SEQUENCE [LARGE SCALE GENOMIC DNA]</scope>
    <source>
        <strain evidence="4 5">MUT 4182</strain>
    </source>
</reference>
<proteinExistence type="predicted"/>
<dbReference type="EMBL" id="KN823109">
    <property type="protein sequence ID" value="KIO22438.1"/>
    <property type="molecule type" value="Genomic_DNA"/>
</dbReference>
<evidence type="ECO:0000259" key="3">
    <source>
        <dbReference type="SMART" id="SM00322"/>
    </source>
</evidence>
<feature type="compositionally biased region" description="Polar residues" evidence="2">
    <location>
        <begin position="56"/>
        <end position="67"/>
    </location>
</feature>
<evidence type="ECO:0000313" key="4">
    <source>
        <dbReference type="EMBL" id="KIO22438.1"/>
    </source>
</evidence>
<dbReference type="OrthoDB" id="3362817at2759"/>
<dbReference type="SMART" id="SM00322">
    <property type="entry name" value="KH"/>
    <property type="match status" value="1"/>
</dbReference>
<feature type="compositionally biased region" description="Polar residues" evidence="2">
    <location>
        <begin position="87"/>
        <end position="106"/>
    </location>
</feature>
<feature type="compositionally biased region" description="Basic residues" evidence="2">
    <location>
        <begin position="69"/>
        <end position="78"/>
    </location>
</feature>
<evidence type="ECO:0000313" key="5">
    <source>
        <dbReference type="Proteomes" id="UP000054248"/>
    </source>
</evidence>
<dbReference type="GO" id="GO:0003723">
    <property type="term" value="F:RNA binding"/>
    <property type="evidence" value="ECO:0007669"/>
    <property type="project" value="UniProtKB-UniRule"/>
</dbReference>
<dbReference type="InterPro" id="IPR004087">
    <property type="entry name" value="KH_dom"/>
</dbReference>
<dbReference type="PROSITE" id="PS50084">
    <property type="entry name" value="KH_TYPE_1"/>
    <property type="match status" value="1"/>
</dbReference>
<organism evidence="4 5">
    <name type="scientific">Tulasnella calospora MUT 4182</name>
    <dbReference type="NCBI Taxonomy" id="1051891"/>
    <lineage>
        <taxon>Eukaryota</taxon>
        <taxon>Fungi</taxon>
        <taxon>Dikarya</taxon>
        <taxon>Basidiomycota</taxon>
        <taxon>Agaricomycotina</taxon>
        <taxon>Agaricomycetes</taxon>
        <taxon>Cantharellales</taxon>
        <taxon>Tulasnellaceae</taxon>
        <taxon>Tulasnella</taxon>
    </lineage>
</organism>
<dbReference type="Proteomes" id="UP000054248">
    <property type="component" value="Unassembled WGS sequence"/>
</dbReference>
<keyword evidence="1" id="KW-0694">RNA-binding</keyword>
<evidence type="ECO:0000256" key="2">
    <source>
        <dbReference type="SAM" id="MobiDB-lite"/>
    </source>
</evidence>
<reference evidence="5" key="2">
    <citation type="submission" date="2015-01" db="EMBL/GenBank/DDBJ databases">
        <title>Evolutionary Origins and Diversification of the Mycorrhizal Mutualists.</title>
        <authorList>
            <consortium name="DOE Joint Genome Institute"/>
            <consortium name="Mycorrhizal Genomics Consortium"/>
            <person name="Kohler A."/>
            <person name="Kuo A."/>
            <person name="Nagy L.G."/>
            <person name="Floudas D."/>
            <person name="Copeland A."/>
            <person name="Barry K.W."/>
            <person name="Cichocki N."/>
            <person name="Veneault-Fourrey C."/>
            <person name="LaButti K."/>
            <person name="Lindquist E.A."/>
            <person name="Lipzen A."/>
            <person name="Lundell T."/>
            <person name="Morin E."/>
            <person name="Murat C."/>
            <person name="Riley R."/>
            <person name="Ohm R."/>
            <person name="Sun H."/>
            <person name="Tunlid A."/>
            <person name="Henrissat B."/>
            <person name="Grigoriev I.V."/>
            <person name="Hibbett D.S."/>
            <person name="Martin F."/>
        </authorList>
    </citation>
    <scope>NUCLEOTIDE SEQUENCE [LARGE SCALE GENOMIC DNA]</scope>
    <source>
        <strain evidence="5">MUT 4182</strain>
    </source>
</reference>
<dbReference type="STRING" id="1051891.A0A0C3KM64"/>
<feature type="domain" description="K Homology" evidence="3">
    <location>
        <begin position="195"/>
        <end position="260"/>
    </location>
</feature>
<gene>
    <name evidence="4" type="ORF">M407DRAFT_28020</name>
</gene>
<name>A0A0C3KM64_9AGAM</name>